<sequence length="51" mass="5696">MDAGQLGEFLDQLTAYDWLAEASLTEDRVLGRLSERVLPFGCPLLREDDGL</sequence>
<dbReference type="RefSeq" id="WP_345227453.1">
    <property type="nucleotide sequence ID" value="NZ_BAAAXE010000014.1"/>
</dbReference>
<evidence type="ECO:0000313" key="1">
    <source>
        <dbReference type="EMBL" id="MFB9520200.1"/>
    </source>
</evidence>
<proteinExistence type="predicted"/>
<keyword evidence="2" id="KW-1185">Reference proteome</keyword>
<comment type="caution">
    <text evidence="1">The sequence shown here is derived from an EMBL/GenBank/DDBJ whole genome shotgun (WGS) entry which is preliminary data.</text>
</comment>
<protein>
    <submittedName>
        <fullName evidence="1">Uncharacterized protein</fullName>
    </submittedName>
</protein>
<dbReference type="Proteomes" id="UP001589718">
    <property type="component" value="Unassembled WGS sequence"/>
</dbReference>
<evidence type="ECO:0000313" key="2">
    <source>
        <dbReference type="Proteomes" id="UP001589718"/>
    </source>
</evidence>
<reference evidence="1 2" key="1">
    <citation type="submission" date="2024-09" db="EMBL/GenBank/DDBJ databases">
        <authorList>
            <person name="Sun Q."/>
            <person name="Mori K."/>
        </authorList>
    </citation>
    <scope>NUCLEOTIDE SEQUENCE [LARGE SCALE GENOMIC DNA]</scope>
    <source>
        <strain evidence="1 2">JCM 4362</strain>
    </source>
</reference>
<organism evidence="1 2">
    <name type="scientific">Streptomyces cremeus</name>
    <dbReference type="NCBI Taxonomy" id="66881"/>
    <lineage>
        <taxon>Bacteria</taxon>
        <taxon>Bacillati</taxon>
        <taxon>Actinomycetota</taxon>
        <taxon>Actinomycetes</taxon>
        <taxon>Kitasatosporales</taxon>
        <taxon>Streptomycetaceae</taxon>
        <taxon>Streptomyces</taxon>
    </lineage>
</organism>
<accession>A0ABV5PAH9</accession>
<name>A0ABV5PAH9_STRCM</name>
<dbReference type="EMBL" id="JBHMCR010000005">
    <property type="protein sequence ID" value="MFB9520200.1"/>
    <property type="molecule type" value="Genomic_DNA"/>
</dbReference>
<gene>
    <name evidence="1" type="ORF">ACFFTU_09605</name>
</gene>